<dbReference type="Proteomes" id="UP000499080">
    <property type="component" value="Unassembled WGS sequence"/>
</dbReference>
<protein>
    <submittedName>
        <fullName evidence="1">Uncharacterized protein</fullName>
    </submittedName>
</protein>
<proteinExistence type="predicted"/>
<dbReference type="EMBL" id="BGPR01009396">
    <property type="protein sequence ID" value="GBN39745.1"/>
    <property type="molecule type" value="Genomic_DNA"/>
</dbReference>
<accession>A0A4Y2NJQ5</accession>
<keyword evidence="2" id="KW-1185">Reference proteome</keyword>
<name>A0A4Y2NJQ5_ARAVE</name>
<sequence length="168" mass="18217">MSPPPLFLQLLPIVAPPHCCSSVCHSSCCSHWLTPAARSHSFTQIVSDAFDISEKILNVYGNFIQCANIDSFYFACEGLDHADRISFIWCSAGCLYPARHPGTLTVSLLQRVCTEGQSWPSLHLQGGVSSGWGVTQTHYTLPWEAEPASHAGSFSSTLLVVRPALPGN</sequence>
<comment type="caution">
    <text evidence="1">The sequence shown here is derived from an EMBL/GenBank/DDBJ whole genome shotgun (WGS) entry which is preliminary data.</text>
</comment>
<evidence type="ECO:0000313" key="1">
    <source>
        <dbReference type="EMBL" id="GBN39745.1"/>
    </source>
</evidence>
<reference evidence="1 2" key="1">
    <citation type="journal article" date="2019" name="Sci. Rep.">
        <title>Orb-weaving spider Araneus ventricosus genome elucidates the spidroin gene catalogue.</title>
        <authorList>
            <person name="Kono N."/>
            <person name="Nakamura H."/>
            <person name="Ohtoshi R."/>
            <person name="Moran D.A.P."/>
            <person name="Shinohara A."/>
            <person name="Yoshida Y."/>
            <person name="Fujiwara M."/>
            <person name="Mori M."/>
            <person name="Tomita M."/>
            <person name="Arakawa K."/>
        </authorList>
    </citation>
    <scope>NUCLEOTIDE SEQUENCE [LARGE SCALE GENOMIC DNA]</scope>
</reference>
<evidence type="ECO:0000313" key="2">
    <source>
        <dbReference type="Proteomes" id="UP000499080"/>
    </source>
</evidence>
<gene>
    <name evidence="1" type="ORF">AVEN_61594_1</name>
</gene>
<dbReference type="AlphaFoldDB" id="A0A4Y2NJQ5"/>
<organism evidence="1 2">
    <name type="scientific">Araneus ventricosus</name>
    <name type="common">Orbweaver spider</name>
    <name type="synonym">Epeira ventricosa</name>
    <dbReference type="NCBI Taxonomy" id="182803"/>
    <lineage>
        <taxon>Eukaryota</taxon>
        <taxon>Metazoa</taxon>
        <taxon>Ecdysozoa</taxon>
        <taxon>Arthropoda</taxon>
        <taxon>Chelicerata</taxon>
        <taxon>Arachnida</taxon>
        <taxon>Araneae</taxon>
        <taxon>Araneomorphae</taxon>
        <taxon>Entelegynae</taxon>
        <taxon>Araneoidea</taxon>
        <taxon>Araneidae</taxon>
        <taxon>Araneus</taxon>
    </lineage>
</organism>